<organism evidence="1 2">
    <name type="scientific">Ciona intestinalis</name>
    <name type="common">Transparent sea squirt</name>
    <name type="synonym">Ascidia intestinalis</name>
    <dbReference type="NCBI Taxonomy" id="7719"/>
    <lineage>
        <taxon>Eukaryota</taxon>
        <taxon>Metazoa</taxon>
        <taxon>Chordata</taxon>
        <taxon>Tunicata</taxon>
        <taxon>Ascidiacea</taxon>
        <taxon>Phlebobranchia</taxon>
        <taxon>Cionidae</taxon>
        <taxon>Ciona</taxon>
    </lineage>
</organism>
<evidence type="ECO:0000313" key="2">
    <source>
        <dbReference type="Proteomes" id="UP000008144"/>
    </source>
</evidence>
<evidence type="ECO:0000313" key="1">
    <source>
        <dbReference type="Ensembl" id="ENSCINP00000023966.2"/>
    </source>
</evidence>
<dbReference type="Proteomes" id="UP000008144">
    <property type="component" value="Chromosome 9"/>
</dbReference>
<reference evidence="1" key="4">
    <citation type="submission" date="2025-09" db="UniProtKB">
        <authorList>
            <consortium name="Ensembl"/>
        </authorList>
    </citation>
    <scope>IDENTIFICATION</scope>
</reference>
<proteinExistence type="predicted"/>
<reference evidence="2" key="1">
    <citation type="journal article" date="2002" name="Science">
        <title>The draft genome of Ciona intestinalis: insights into chordate and vertebrate origins.</title>
        <authorList>
            <person name="Dehal P."/>
            <person name="Satou Y."/>
            <person name="Campbell R.K."/>
            <person name="Chapman J."/>
            <person name="Degnan B."/>
            <person name="De Tomaso A."/>
            <person name="Davidson B."/>
            <person name="Di Gregorio A."/>
            <person name="Gelpke M."/>
            <person name="Goodstein D.M."/>
            <person name="Harafuji N."/>
            <person name="Hastings K.E."/>
            <person name="Ho I."/>
            <person name="Hotta K."/>
            <person name="Huang W."/>
            <person name="Kawashima T."/>
            <person name="Lemaire P."/>
            <person name="Martinez D."/>
            <person name="Meinertzhagen I.A."/>
            <person name="Necula S."/>
            <person name="Nonaka M."/>
            <person name="Putnam N."/>
            <person name="Rash S."/>
            <person name="Saiga H."/>
            <person name="Satake M."/>
            <person name="Terry A."/>
            <person name="Yamada L."/>
            <person name="Wang H.G."/>
            <person name="Awazu S."/>
            <person name="Azumi K."/>
            <person name="Boore J."/>
            <person name="Branno M."/>
            <person name="Chin-Bow S."/>
            <person name="DeSantis R."/>
            <person name="Doyle S."/>
            <person name="Francino P."/>
            <person name="Keys D.N."/>
            <person name="Haga S."/>
            <person name="Hayashi H."/>
            <person name="Hino K."/>
            <person name="Imai K.S."/>
            <person name="Inaba K."/>
            <person name="Kano S."/>
            <person name="Kobayashi K."/>
            <person name="Kobayashi M."/>
            <person name="Lee B.I."/>
            <person name="Makabe K.W."/>
            <person name="Manohar C."/>
            <person name="Matassi G."/>
            <person name="Medina M."/>
            <person name="Mochizuki Y."/>
            <person name="Mount S."/>
            <person name="Morishita T."/>
            <person name="Miura S."/>
            <person name="Nakayama A."/>
            <person name="Nishizaka S."/>
            <person name="Nomoto H."/>
            <person name="Ohta F."/>
            <person name="Oishi K."/>
            <person name="Rigoutsos I."/>
            <person name="Sano M."/>
            <person name="Sasaki A."/>
            <person name="Sasakura Y."/>
            <person name="Shoguchi E."/>
            <person name="Shin-i T."/>
            <person name="Spagnuolo A."/>
            <person name="Stainier D."/>
            <person name="Suzuki M.M."/>
            <person name="Tassy O."/>
            <person name="Takatori N."/>
            <person name="Tokuoka M."/>
            <person name="Yagi K."/>
            <person name="Yoshizaki F."/>
            <person name="Wada S."/>
            <person name="Zhang C."/>
            <person name="Hyatt P.D."/>
            <person name="Larimer F."/>
            <person name="Detter C."/>
            <person name="Doggett N."/>
            <person name="Glavina T."/>
            <person name="Hawkins T."/>
            <person name="Richardson P."/>
            <person name="Lucas S."/>
            <person name="Kohara Y."/>
            <person name="Levine M."/>
            <person name="Satoh N."/>
            <person name="Rokhsar D.S."/>
        </authorList>
    </citation>
    <scope>NUCLEOTIDE SEQUENCE [LARGE SCALE GENOMIC DNA]</scope>
</reference>
<sequence length="223" mass="26069">MLSVCLKCLPGAKRSTYVCTKKVLKIFCTSNRTLFLSKKNNENPTTCEAIPDPIRMRRSQCIQELCNHYVNSPDYATKSEPGVKSWPHHFITASHVLETYLLLRHHKGAKTLMHRFANIDPDRSEVPEISSFTVQHEHSLEELSFMTQFAFTLKRAGYHEVHQDIIIECLKKQHKYGNIELSVNFEDYEFARFWIYGRNKILEQTSDSEYLWKAMFSDDNVKT</sequence>
<dbReference type="AlphaFoldDB" id="F6RFZ9"/>
<name>F6RFZ9_CIOIN</name>
<dbReference type="InParanoid" id="F6RFZ9"/>
<reference evidence="1" key="2">
    <citation type="journal article" date="2008" name="Genome Biol.">
        <title>Improved genome assembly and evidence-based global gene model set for the chordate Ciona intestinalis: new insight into intron and operon populations.</title>
        <authorList>
            <person name="Satou Y."/>
            <person name="Mineta K."/>
            <person name="Ogasawara M."/>
            <person name="Sasakura Y."/>
            <person name="Shoguchi E."/>
            <person name="Ueno K."/>
            <person name="Yamada L."/>
            <person name="Matsumoto J."/>
            <person name="Wasserscheid J."/>
            <person name="Dewar K."/>
            <person name="Wiley G.B."/>
            <person name="Macmil S.L."/>
            <person name="Roe B.A."/>
            <person name="Zeller R.W."/>
            <person name="Hastings K.E."/>
            <person name="Lemaire P."/>
            <person name="Lindquist E."/>
            <person name="Endo T."/>
            <person name="Hotta K."/>
            <person name="Inaba K."/>
        </authorList>
    </citation>
    <scope>NUCLEOTIDE SEQUENCE [LARGE SCALE GENOMIC DNA]</scope>
    <source>
        <strain evidence="1">wild type</strain>
    </source>
</reference>
<keyword evidence="2" id="KW-1185">Reference proteome</keyword>
<accession>F6RFZ9</accession>
<dbReference type="EMBL" id="EAAA01002972">
    <property type="status" value="NOT_ANNOTATED_CDS"/>
    <property type="molecule type" value="Genomic_DNA"/>
</dbReference>
<reference evidence="1" key="3">
    <citation type="submission" date="2025-08" db="UniProtKB">
        <authorList>
            <consortium name="Ensembl"/>
        </authorList>
    </citation>
    <scope>IDENTIFICATION</scope>
</reference>
<protein>
    <submittedName>
        <fullName evidence="1">Uncharacterized protein</fullName>
    </submittedName>
</protein>
<dbReference type="Ensembl" id="ENSCINT00000024212.2">
    <property type="protein sequence ID" value="ENSCINP00000023966.2"/>
    <property type="gene ID" value="ENSCING00000012956.2"/>
</dbReference>
<dbReference type="GeneTree" id="ENSGT00940000154315"/>
<dbReference type="HOGENOM" id="CLU_1242564_0_0_1"/>